<protein>
    <submittedName>
        <fullName evidence="2">Uncharacterized protein</fullName>
    </submittedName>
</protein>
<sequence length="90" mass="10006">MATRSGMLSAIFRLGEGVWRFEQTRVSLRREGLAQARRSRSGEKVSPKRDIGISCDVFVETSSRRGLCVVLGKGVTRPGERISPKREDLA</sequence>
<name>A0A4D6LN64_VIGUN</name>
<evidence type="ECO:0000313" key="3">
    <source>
        <dbReference type="Proteomes" id="UP000501690"/>
    </source>
</evidence>
<dbReference type="AlphaFoldDB" id="A0A4D6LN64"/>
<gene>
    <name evidence="1" type="ORF">DEO72_LG4g922</name>
    <name evidence="2" type="ORF">DEO72_LG4g923</name>
</gene>
<dbReference type="Proteomes" id="UP000501690">
    <property type="component" value="Linkage Group LG4"/>
</dbReference>
<accession>A0A4D6LN64</accession>
<reference evidence="2 3" key="1">
    <citation type="submission" date="2019-04" db="EMBL/GenBank/DDBJ databases">
        <title>An improved genome assembly and genetic linkage map for asparagus bean, Vigna unguiculata ssp. sesquipedialis.</title>
        <authorList>
            <person name="Xia Q."/>
            <person name="Zhang R."/>
            <person name="Dong Y."/>
        </authorList>
    </citation>
    <scope>NUCLEOTIDE SEQUENCE [LARGE SCALE GENOMIC DNA]</scope>
    <source>
        <tissue evidence="2">Leaf</tissue>
    </source>
</reference>
<dbReference type="EMBL" id="CP039348">
    <property type="protein sequence ID" value="QCD89970.1"/>
    <property type="molecule type" value="Genomic_DNA"/>
</dbReference>
<organism evidence="2 3">
    <name type="scientific">Vigna unguiculata</name>
    <name type="common">Cowpea</name>
    <dbReference type="NCBI Taxonomy" id="3917"/>
    <lineage>
        <taxon>Eukaryota</taxon>
        <taxon>Viridiplantae</taxon>
        <taxon>Streptophyta</taxon>
        <taxon>Embryophyta</taxon>
        <taxon>Tracheophyta</taxon>
        <taxon>Spermatophyta</taxon>
        <taxon>Magnoliopsida</taxon>
        <taxon>eudicotyledons</taxon>
        <taxon>Gunneridae</taxon>
        <taxon>Pentapetalae</taxon>
        <taxon>rosids</taxon>
        <taxon>fabids</taxon>
        <taxon>Fabales</taxon>
        <taxon>Fabaceae</taxon>
        <taxon>Papilionoideae</taxon>
        <taxon>50 kb inversion clade</taxon>
        <taxon>NPAAA clade</taxon>
        <taxon>indigoferoid/millettioid clade</taxon>
        <taxon>Phaseoleae</taxon>
        <taxon>Vigna</taxon>
    </lineage>
</organism>
<evidence type="ECO:0000313" key="2">
    <source>
        <dbReference type="EMBL" id="QCD89971.1"/>
    </source>
</evidence>
<keyword evidence="3" id="KW-1185">Reference proteome</keyword>
<proteinExistence type="predicted"/>
<evidence type="ECO:0000313" key="1">
    <source>
        <dbReference type="EMBL" id="QCD89970.1"/>
    </source>
</evidence>
<dbReference type="EMBL" id="CP039348">
    <property type="protein sequence ID" value="QCD89971.1"/>
    <property type="molecule type" value="Genomic_DNA"/>
</dbReference>